<keyword evidence="3" id="KW-1185">Reference proteome</keyword>
<dbReference type="EMBL" id="JXSX01000003">
    <property type="protein sequence ID" value="KIR60647.1"/>
    <property type="molecule type" value="Genomic_DNA"/>
</dbReference>
<dbReference type="Gene3D" id="3.40.50.720">
    <property type="entry name" value="NAD(P)-binding Rossmann-like Domain"/>
    <property type="match status" value="1"/>
</dbReference>
<proteinExistence type="predicted"/>
<dbReference type="InterPro" id="IPR036291">
    <property type="entry name" value="NAD(P)-bd_dom_sf"/>
</dbReference>
<dbReference type="PATRIC" id="fig|47853.6.peg.4679"/>
<gene>
    <name evidence="2" type="ORF">TK50_22365</name>
</gene>
<dbReference type="Pfam" id="PF01370">
    <property type="entry name" value="Epimerase"/>
    <property type="match status" value="1"/>
</dbReference>
<protein>
    <submittedName>
        <fullName evidence="2">3-beta hydroxysteroid dehydrogenase</fullName>
    </submittedName>
</protein>
<evidence type="ECO:0000313" key="3">
    <source>
        <dbReference type="Proteomes" id="UP000032254"/>
    </source>
</evidence>
<dbReference type="InterPro" id="IPR001509">
    <property type="entry name" value="Epimerase_deHydtase"/>
</dbReference>
<evidence type="ECO:0000259" key="1">
    <source>
        <dbReference type="Pfam" id="PF01370"/>
    </source>
</evidence>
<dbReference type="RefSeq" id="WP_043966868.1">
    <property type="nucleotide sequence ID" value="NZ_JBIAOP010000008.1"/>
</dbReference>
<dbReference type="GO" id="GO:0005737">
    <property type="term" value="C:cytoplasm"/>
    <property type="evidence" value="ECO:0007669"/>
    <property type="project" value="TreeGrafter"/>
</dbReference>
<dbReference type="GO" id="GO:0004029">
    <property type="term" value="F:aldehyde dehydrogenase (NAD+) activity"/>
    <property type="evidence" value="ECO:0007669"/>
    <property type="project" value="TreeGrafter"/>
</dbReference>
<dbReference type="PANTHER" id="PTHR48079">
    <property type="entry name" value="PROTEIN YEEZ"/>
    <property type="match status" value="1"/>
</dbReference>
<organism evidence="2 3">
    <name type="scientific">Micromonospora haikouensis</name>
    <dbReference type="NCBI Taxonomy" id="686309"/>
    <lineage>
        <taxon>Bacteria</taxon>
        <taxon>Bacillati</taxon>
        <taxon>Actinomycetota</taxon>
        <taxon>Actinomycetes</taxon>
        <taxon>Micromonosporales</taxon>
        <taxon>Micromonosporaceae</taxon>
        <taxon>Micromonospora</taxon>
    </lineage>
</organism>
<dbReference type="CDD" id="cd05262">
    <property type="entry name" value="SDR_a7"/>
    <property type="match status" value="1"/>
</dbReference>
<comment type="caution">
    <text evidence="2">The sequence shown here is derived from an EMBL/GenBank/DDBJ whole genome shotgun (WGS) entry which is preliminary data.</text>
</comment>
<evidence type="ECO:0000313" key="2">
    <source>
        <dbReference type="EMBL" id="KIR60647.1"/>
    </source>
</evidence>
<dbReference type="AlphaFoldDB" id="A0A0D0UP32"/>
<reference evidence="2 3" key="1">
    <citation type="submission" date="2015-01" db="EMBL/GenBank/DDBJ databases">
        <title>Sequencing and annotation of Micromonospora carbonacea strain JXNU-1 genome.</title>
        <authorList>
            <person name="Long Z."/>
            <person name="Huang Y."/>
            <person name="Jiang Y."/>
        </authorList>
    </citation>
    <scope>NUCLEOTIDE SEQUENCE [LARGE SCALE GENOMIC DNA]</scope>
    <source>
        <strain evidence="2 3">JXNU-1</strain>
    </source>
</reference>
<dbReference type="GeneID" id="301306796"/>
<dbReference type="SUPFAM" id="SSF51735">
    <property type="entry name" value="NAD(P)-binding Rossmann-fold domains"/>
    <property type="match status" value="1"/>
</dbReference>
<dbReference type="OrthoDB" id="9787292at2"/>
<feature type="domain" description="NAD-dependent epimerase/dehydratase" evidence="1">
    <location>
        <begin position="3"/>
        <end position="209"/>
    </location>
</feature>
<dbReference type="PANTHER" id="PTHR48079:SF6">
    <property type="entry name" value="NAD(P)-BINDING DOMAIN-CONTAINING PROTEIN-RELATED"/>
    <property type="match status" value="1"/>
</dbReference>
<accession>A0A0D0UP32</accession>
<dbReference type="Proteomes" id="UP000032254">
    <property type="component" value="Unassembled WGS sequence"/>
</dbReference>
<dbReference type="InterPro" id="IPR051783">
    <property type="entry name" value="NAD(P)-dependent_oxidoreduct"/>
</dbReference>
<name>A0A0D0UP32_9ACTN</name>
<sequence length="296" mass="30330">MRVFVTGATGFVGAAVVRDLLDAGHQVVGLARSDSSAAALAAAGAEAHRGSLEDLAGLRAAASAADGVVHTAFVHDFTDFAAAVRTDLRAVEALGEALVGSGRPLVVTSGTTLLTPGRVSTEDDAAGPDFPRGRAEEATLGLAGRGVRAVVLRLPPSVHGAGDTRGFLPRLVGIARDRGFSAYVADGATRWAAVHRLDAARLFRLALEGAPAGSRLHGVADEAVPFRAIAEVIGRQLDVPVTSIAAGQADEHFGFLGALAGNDTAATSAQTRTLLDWQPTHPTLLDDLDAGHYLTS</sequence>